<organism evidence="1 2">
    <name type="scientific">Lacinutrix gracilariae</name>
    <dbReference type="NCBI Taxonomy" id="1747198"/>
    <lineage>
        <taxon>Bacteria</taxon>
        <taxon>Pseudomonadati</taxon>
        <taxon>Bacteroidota</taxon>
        <taxon>Flavobacteriia</taxon>
        <taxon>Flavobacteriales</taxon>
        <taxon>Flavobacteriaceae</taxon>
        <taxon>Lacinutrix</taxon>
    </lineage>
</organism>
<dbReference type="Proteomes" id="UP001597467">
    <property type="component" value="Unassembled WGS sequence"/>
</dbReference>
<reference evidence="2" key="1">
    <citation type="journal article" date="2019" name="Int. J. Syst. Evol. Microbiol.">
        <title>The Global Catalogue of Microorganisms (GCM) 10K type strain sequencing project: providing services to taxonomists for standard genome sequencing and annotation.</title>
        <authorList>
            <consortium name="The Broad Institute Genomics Platform"/>
            <consortium name="The Broad Institute Genome Sequencing Center for Infectious Disease"/>
            <person name="Wu L."/>
            <person name="Ma J."/>
        </authorList>
    </citation>
    <scope>NUCLEOTIDE SEQUENCE [LARGE SCALE GENOMIC DNA]</scope>
    <source>
        <strain evidence="2">KCTC 42808</strain>
    </source>
</reference>
<comment type="caution">
    <text evidence="1">The sequence shown here is derived from an EMBL/GenBank/DDBJ whole genome shotgun (WGS) entry which is preliminary data.</text>
</comment>
<keyword evidence="2" id="KW-1185">Reference proteome</keyword>
<sequence>MVFTKFLLLETLFGTSIGMKSLNKVTVMKDEILINNIKFWLDQNIIYCKLYDDSVVDFTCKGYEELFCKAISILSDGSYLPVIFDLSEVSSSVSVKLFKLLSNNCKIRGCVLSKVFLVKNYKQKVLLSYYMLFSDTKVPNLVFKDLSLAERYSHQYYDVFNSISCES</sequence>
<protein>
    <submittedName>
        <fullName evidence="1">Uncharacterized protein</fullName>
    </submittedName>
</protein>
<evidence type="ECO:0000313" key="1">
    <source>
        <dbReference type="EMBL" id="MFD2543394.1"/>
    </source>
</evidence>
<evidence type="ECO:0000313" key="2">
    <source>
        <dbReference type="Proteomes" id="UP001597467"/>
    </source>
</evidence>
<name>A0ABW5K462_9FLAO</name>
<dbReference type="EMBL" id="JBHULM010000011">
    <property type="protein sequence ID" value="MFD2543394.1"/>
    <property type="molecule type" value="Genomic_DNA"/>
</dbReference>
<proteinExistence type="predicted"/>
<gene>
    <name evidence="1" type="ORF">ACFSSB_13760</name>
</gene>
<accession>A0ABW5K462</accession>